<gene>
    <name evidence="7" type="ORF">M5X16_29380</name>
    <name evidence="8" type="ORF">PC41400_28285</name>
</gene>
<feature type="transmembrane region" description="Helical" evidence="6">
    <location>
        <begin position="79"/>
        <end position="98"/>
    </location>
</feature>
<sequence length="274" mass="30995">MGFFELWNPVILLFVVVVGLVYRSLTSPSRAAAAGEEPVSSKVKLSFYTGIALFYIGQGSPINYLGHHYLFSVHMLQQSLLYLIMPIFILNGLPAWLIRPLFKGTVMNRLLRFFTHPLISVLAFNLLFSIYHLPLIMDTLMENEWMLLGYHGVLLFTAFAMWFPVFTPLPEHEKLSSLMKLAYIAVNGILLTPACALIIFASEPIYAMYANVVIPFNALPLLDDQQLGGVLMKVIQEIVYGSALAMIFFKWYRTERAQEDESDDLQENNGLTTA</sequence>
<evidence type="ECO:0000256" key="5">
    <source>
        <dbReference type="ARBA" id="ARBA00023136"/>
    </source>
</evidence>
<proteinExistence type="predicted"/>
<comment type="subcellular location">
    <subcellularLocation>
        <location evidence="1">Cell membrane</location>
        <topology evidence="1">Multi-pass membrane protein</topology>
    </subcellularLocation>
</comment>
<keyword evidence="2" id="KW-1003">Cell membrane</keyword>
<dbReference type="GO" id="GO:0005886">
    <property type="term" value="C:plasma membrane"/>
    <property type="evidence" value="ECO:0007669"/>
    <property type="project" value="UniProtKB-SubCell"/>
</dbReference>
<dbReference type="RefSeq" id="WP_042235104.1">
    <property type="nucleotide sequence ID" value="NZ_CP026520.1"/>
</dbReference>
<dbReference type="InterPro" id="IPR019108">
    <property type="entry name" value="Caa3_assmbl_CtaG-rel"/>
</dbReference>
<keyword evidence="4 6" id="KW-1133">Transmembrane helix</keyword>
<dbReference type="Pfam" id="PF09678">
    <property type="entry name" value="Caa3_CtaG"/>
    <property type="match status" value="1"/>
</dbReference>
<keyword evidence="3 6" id="KW-0812">Transmembrane</keyword>
<dbReference type="EMBL" id="JAMDMJ010000058">
    <property type="protein sequence ID" value="MCY9599866.1"/>
    <property type="molecule type" value="Genomic_DNA"/>
</dbReference>
<dbReference type="GeneID" id="95378692"/>
<feature type="transmembrane region" description="Helical" evidence="6">
    <location>
        <begin position="181"/>
        <end position="200"/>
    </location>
</feature>
<evidence type="ECO:0000313" key="8">
    <source>
        <dbReference type="EMBL" id="QAV21357.1"/>
    </source>
</evidence>
<protein>
    <submittedName>
        <fullName evidence="7 8">Cytochrome C oxidase assembly protein</fullName>
    </submittedName>
</protein>
<evidence type="ECO:0000256" key="3">
    <source>
        <dbReference type="ARBA" id="ARBA00022692"/>
    </source>
</evidence>
<evidence type="ECO:0000313" key="10">
    <source>
        <dbReference type="Proteomes" id="UP001527202"/>
    </source>
</evidence>
<feature type="transmembrane region" description="Helical" evidence="6">
    <location>
        <begin position="45"/>
        <end position="67"/>
    </location>
</feature>
<organism evidence="8 9">
    <name type="scientific">Paenibacillus chitinolyticus</name>
    <dbReference type="NCBI Taxonomy" id="79263"/>
    <lineage>
        <taxon>Bacteria</taxon>
        <taxon>Bacillati</taxon>
        <taxon>Bacillota</taxon>
        <taxon>Bacilli</taxon>
        <taxon>Bacillales</taxon>
        <taxon>Paenibacillaceae</taxon>
        <taxon>Paenibacillus</taxon>
    </lineage>
</organism>
<dbReference type="KEGG" id="pchi:PC41400_28285"/>
<reference evidence="8 9" key="1">
    <citation type="submission" date="2018-01" db="EMBL/GenBank/DDBJ databases">
        <title>The whole genome sequencing and assembly of Paenibacillus chitinolyticus KCCM 41400 strain.</title>
        <authorList>
            <person name="Kim J.-Y."/>
            <person name="Park M.-K."/>
            <person name="Lee Y.-J."/>
            <person name="Yi H."/>
            <person name="Bahn Y.-S."/>
            <person name="Kim J.F."/>
            <person name="Lee D.-W."/>
        </authorList>
    </citation>
    <scope>NUCLEOTIDE SEQUENCE [LARGE SCALE GENOMIC DNA]</scope>
    <source>
        <strain evidence="8 9">KCCM 41400</strain>
    </source>
</reference>
<evidence type="ECO:0000313" key="7">
    <source>
        <dbReference type="EMBL" id="MCY9599866.1"/>
    </source>
</evidence>
<evidence type="ECO:0000256" key="2">
    <source>
        <dbReference type="ARBA" id="ARBA00022475"/>
    </source>
</evidence>
<evidence type="ECO:0000256" key="4">
    <source>
        <dbReference type="ARBA" id="ARBA00022989"/>
    </source>
</evidence>
<accession>A0A410X431</accession>
<name>A0A410X431_9BACL</name>
<feature type="transmembrane region" description="Helical" evidence="6">
    <location>
        <begin position="110"/>
        <end position="133"/>
    </location>
</feature>
<dbReference type="OrthoDB" id="128422at2"/>
<evidence type="ECO:0000256" key="6">
    <source>
        <dbReference type="SAM" id="Phobius"/>
    </source>
</evidence>
<reference evidence="7 10" key="2">
    <citation type="submission" date="2022-05" db="EMBL/GenBank/DDBJ databases">
        <title>Genome Sequencing of Bee-Associated Microbes.</title>
        <authorList>
            <person name="Dunlap C."/>
        </authorList>
    </citation>
    <scope>NUCLEOTIDE SEQUENCE [LARGE SCALE GENOMIC DNA]</scope>
    <source>
        <strain evidence="7 10">NRRL B-23120</strain>
    </source>
</reference>
<dbReference type="EMBL" id="CP026520">
    <property type="protein sequence ID" value="QAV21357.1"/>
    <property type="molecule type" value="Genomic_DNA"/>
</dbReference>
<dbReference type="AlphaFoldDB" id="A0A410X431"/>
<keyword evidence="10" id="KW-1185">Reference proteome</keyword>
<keyword evidence="5 6" id="KW-0472">Membrane</keyword>
<dbReference type="Proteomes" id="UP001527202">
    <property type="component" value="Unassembled WGS sequence"/>
</dbReference>
<evidence type="ECO:0000313" key="9">
    <source>
        <dbReference type="Proteomes" id="UP000288943"/>
    </source>
</evidence>
<evidence type="ECO:0000256" key="1">
    <source>
        <dbReference type="ARBA" id="ARBA00004651"/>
    </source>
</evidence>
<feature type="transmembrane region" description="Helical" evidence="6">
    <location>
        <begin position="145"/>
        <end position="169"/>
    </location>
</feature>
<feature type="transmembrane region" description="Helical" evidence="6">
    <location>
        <begin position="6"/>
        <end position="25"/>
    </location>
</feature>
<dbReference type="Proteomes" id="UP000288943">
    <property type="component" value="Chromosome"/>
</dbReference>